<dbReference type="Proteomes" id="UP000190774">
    <property type="component" value="Unassembled WGS sequence"/>
</dbReference>
<keyword evidence="1" id="KW-0812">Transmembrane</keyword>
<evidence type="ECO:0000313" key="3">
    <source>
        <dbReference type="Proteomes" id="UP000190774"/>
    </source>
</evidence>
<name>A0A1T4XLP1_9BACT</name>
<accession>A0A1T4XLP1</accession>
<feature type="transmembrane region" description="Helical" evidence="1">
    <location>
        <begin position="69"/>
        <end position="90"/>
    </location>
</feature>
<keyword evidence="1" id="KW-1133">Transmembrane helix</keyword>
<evidence type="ECO:0000313" key="2">
    <source>
        <dbReference type="EMBL" id="SKA90068.1"/>
    </source>
</evidence>
<keyword evidence="3" id="KW-1185">Reference proteome</keyword>
<feature type="transmembrane region" description="Helical" evidence="1">
    <location>
        <begin position="162"/>
        <end position="180"/>
    </location>
</feature>
<proteinExistence type="predicted"/>
<dbReference type="STRING" id="48467.SAMN02745166_01655"/>
<evidence type="ECO:0000256" key="1">
    <source>
        <dbReference type="SAM" id="Phobius"/>
    </source>
</evidence>
<protein>
    <submittedName>
        <fullName evidence="2">Uncharacterized protein</fullName>
    </submittedName>
</protein>
<dbReference type="AlphaFoldDB" id="A0A1T4XLP1"/>
<feature type="transmembrane region" description="Helical" evidence="1">
    <location>
        <begin position="137"/>
        <end position="155"/>
    </location>
</feature>
<dbReference type="EMBL" id="FUYE01000004">
    <property type="protein sequence ID" value="SKA90068.1"/>
    <property type="molecule type" value="Genomic_DNA"/>
</dbReference>
<feature type="transmembrane region" description="Helical" evidence="1">
    <location>
        <begin position="29"/>
        <end position="57"/>
    </location>
</feature>
<feature type="transmembrane region" description="Helical" evidence="1">
    <location>
        <begin position="111"/>
        <end position="131"/>
    </location>
</feature>
<gene>
    <name evidence="2" type="ORF">SAMN02745166_01655</name>
</gene>
<feature type="transmembrane region" description="Helical" evidence="1">
    <location>
        <begin position="192"/>
        <end position="215"/>
    </location>
</feature>
<keyword evidence="1" id="KW-0472">Membrane</keyword>
<reference evidence="3" key="1">
    <citation type="submission" date="2017-02" db="EMBL/GenBank/DDBJ databases">
        <authorList>
            <person name="Varghese N."/>
            <person name="Submissions S."/>
        </authorList>
    </citation>
    <scope>NUCLEOTIDE SEQUENCE [LARGE SCALE GENOMIC DNA]</scope>
    <source>
        <strain evidence="3">ATCC 700200</strain>
    </source>
</reference>
<sequence>MAQSEFMSPQQDALEHLRVIRSLMEKAHIYRAISAPAAALGGILSVLCAGFAGWSIVQGQGLAEERGSWFLVEWLLILGVTGTVNVLLLAGEARRRGQPLVSDGMRMALRALVPPLLVGGVLGVGLIVYLHNHVMAVLIWVVCYGLALLATSSFSPKSLIRLGWVFVILGLLSFVAWASSGEIRNLPHDQGLAALLMGVSFGLCHIIYALCVFLSPKQEALVVPR</sequence>
<organism evidence="2 3">
    <name type="scientific">Prosthecobacter debontii</name>
    <dbReference type="NCBI Taxonomy" id="48467"/>
    <lineage>
        <taxon>Bacteria</taxon>
        <taxon>Pseudomonadati</taxon>
        <taxon>Verrucomicrobiota</taxon>
        <taxon>Verrucomicrobiia</taxon>
        <taxon>Verrucomicrobiales</taxon>
        <taxon>Verrucomicrobiaceae</taxon>
        <taxon>Prosthecobacter</taxon>
    </lineage>
</organism>